<dbReference type="EMBL" id="MU006718">
    <property type="protein sequence ID" value="KAF2627044.1"/>
    <property type="molecule type" value="Genomic_DNA"/>
</dbReference>
<evidence type="ECO:0000313" key="1">
    <source>
        <dbReference type="EMBL" id="KAF2627044.1"/>
    </source>
</evidence>
<keyword evidence="2" id="KW-1185">Reference proteome</keyword>
<accession>A0ACB6S0X5</accession>
<evidence type="ECO:0000313" key="2">
    <source>
        <dbReference type="Proteomes" id="UP000799754"/>
    </source>
</evidence>
<dbReference type="Proteomes" id="UP000799754">
    <property type="component" value="Unassembled WGS sequence"/>
</dbReference>
<comment type="caution">
    <text evidence="1">The sequence shown here is derived from an EMBL/GenBank/DDBJ whole genome shotgun (WGS) entry which is preliminary data.</text>
</comment>
<reference evidence="1" key="1">
    <citation type="journal article" date="2020" name="Stud. Mycol.">
        <title>101 Dothideomycetes genomes: a test case for predicting lifestyles and emergence of pathogens.</title>
        <authorList>
            <person name="Haridas S."/>
            <person name="Albert R."/>
            <person name="Binder M."/>
            <person name="Bloem J."/>
            <person name="Labutti K."/>
            <person name="Salamov A."/>
            <person name="Andreopoulos B."/>
            <person name="Baker S."/>
            <person name="Barry K."/>
            <person name="Bills G."/>
            <person name="Bluhm B."/>
            <person name="Cannon C."/>
            <person name="Castanera R."/>
            <person name="Culley D."/>
            <person name="Daum C."/>
            <person name="Ezra D."/>
            <person name="Gonzalez J."/>
            <person name="Henrissat B."/>
            <person name="Kuo A."/>
            <person name="Liang C."/>
            <person name="Lipzen A."/>
            <person name="Lutzoni F."/>
            <person name="Magnuson J."/>
            <person name="Mondo S."/>
            <person name="Nolan M."/>
            <person name="Ohm R."/>
            <person name="Pangilinan J."/>
            <person name="Park H.-J."/>
            <person name="Ramirez L."/>
            <person name="Alfaro M."/>
            <person name="Sun H."/>
            <person name="Tritt A."/>
            <person name="Yoshinaga Y."/>
            <person name="Zwiers L.-H."/>
            <person name="Turgeon B."/>
            <person name="Goodwin S."/>
            <person name="Spatafora J."/>
            <person name="Crous P."/>
            <person name="Grigoriev I."/>
        </authorList>
    </citation>
    <scope>NUCLEOTIDE SEQUENCE</scope>
    <source>
        <strain evidence="1">CBS 525.71</strain>
    </source>
</reference>
<sequence length="502" mass="56280">MVELLSMANYDLNNYLRQMESFRAADHARENLVNELIEKFSGLLREHAELKSDYLSERDNRRNYQSRVEEVHRAMSEHEHQLDSSSFVLALIDGDGAIFQDALLQAAGGDGGSEAASRLYHAIHNHISSLYSNSGKWPVMAQIYLSLDKLAIKLQQVGLLRHPQELRTFAQRFSVNQPLFSIVDVGQGKERADHKIKEMLRTFSDNPTCRHIIFGGCHDAGYLLNLDQFKHNEAKASRITLMESTPAYRGFAELPNFKRANFDDVFRNEPLPDSAPAINTTVTAAHIPPPSAQSPIIMRSLTNRTPPAASVLPAVVSPSPSTPAPSVSATESSEDSTWASVGKTGTERTNSISIASTTNSKANTKKKYAYYNKSEQRLDEPLPARDRASAEALDARMKKNGKKMCNNFHLGGSCMQGKFCHFQHEPKLSAGELTTLRYKARSLACNNRYCEDIDCYLGHQCANERDFGNCRYENTCHLRATHGMDREKYVRVDRNGNEEYSP</sequence>
<gene>
    <name evidence="1" type="ORF">BU25DRAFT_411148</name>
</gene>
<protein>
    <submittedName>
        <fullName evidence="1">Uncharacterized protein</fullName>
    </submittedName>
</protein>
<proteinExistence type="predicted"/>
<organism evidence="1 2">
    <name type="scientific">Macroventuria anomochaeta</name>
    <dbReference type="NCBI Taxonomy" id="301207"/>
    <lineage>
        <taxon>Eukaryota</taxon>
        <taxon>Fungi</taxon>
        <taxon>Dikarya</taxon>
        <taxon>Ascomycota</taxon>
        <taxon>Pezizomycotina</taxon>
        <taxon>Dothideomycetes</taxon>
        <taxon>Pleosporomycetidae</taxon>
        <taxon>Pleosporales</taxon>
        <taxon>Pleosporineae</taxon>
        <taxon>Didymellaceae</taxon>
        <taxon>Macroventuria</taxon>
    </lineage>
</organism>
<name>A0ACB6S0X5_9PLEO</name>